<sequence>MPTDSAGQPWEGRNLAPNPFSGDTGEADATLLAALETAAESPLDPAAHQGVVAALAGVRLYAPIVPIAVDHGVGENGLMVDNSSDMAMVRLQAEDGRECTPGFSAIPPLTAWHPEARPVPIESERLALGAIEADSQLVVLDPGTDRSFLLRRPALFAFAQGRPWTPAWADPTVAEAAVALAGRFPWLARISLSPGSARVHVEGPELGIRLGVTGQVPAEEVERFQQALAADPIIVERADSLALQLTAV</sequence>
<dbReference type="Pfam" id="PF07179">
    <property type="entry name" value="SseB"/>
    <property type="match status" value="1"/>
</dbReference>
<dbReference type="GeneID" id="99773303"/>
<gene>
    <name evidence="3" type="ORF">BC102111_03029</name>
</gene>
<name>A0A2H1KA83_9MICO</name>
<dbReference type="RefSeq" id="WP_101624771.1">
    <property type="nucleotide sequence ID" value="NZ_FXZC01000007.1"/>
</dbReference>
<evidence type="ECO:0000259" key="2">
    <source>
        <dbReference type="Pfam" id="PF07179"/>
    </source>
</evidence>
<accession>A0A2H1KA83</accession>
<evidence type="ECO:0000256" key="1">
    <source>
        <dbReference type="SAM" id="MobiDB-lite"/>
    </source>
</evidence>
<dbReference type="EMBL" id="FXZC01000007">
    <property type="protein sequence ID" value="SMX96142.1"/>
    <property type="molecule type" value="Genomic_DNA"/>
</dbReference>
<feature type="domain" description="SseB protein N-terminal" evidence="2">
    <location>
        <begin position="31"/>
        <end position="155"/>
    </location>
</feature>
<protein>
    <submittedName>
        <fullName evidence="3">SseB protein N-terminal domain-containing protein</fullName>
    </submittedName>
</protein>
<evidence type="ECO:0000313" key="4">
    <source>
        <dbReference type="Proteomes" id="UP000234333"/>
    </source>
</evidence>
<reference evidence="3 4" key="1">
    <citation type="submission" date="2017-03" db="EMBL/GenBank/DDBJ databases">
        <authorList>
            <person name="Afonso C.L."/>
            <person name="Miller P.J."/>
            <person name="Scott M.A."/>
            <person name="Spackman E."/>
            <person name="Goraichik I."/>
            <person name="Dimitrov K.M."/>
            <person name="Suarez D.L."/>
            <person name="Swayne D.E."/>
        </authorList>
    </citation>
    <scope>NUCLEOTIDE SEQUENCE [LARGE SCALE GENOMIC DNA]</scope>
    <source>
        <strain evidence="3 4">CIP 102111</strain>
    </source>
</reference>
<dbReference type="InterPro" id="IPR009839">
    <property type="entry name" value="SseB_N"/>
</dbReference>
<feature type="region of interest" description="Disordered" evidence="1">
    <location>
        <begin position="1"/>
        <end position="25"/>
    </location>
</feature>
<evidence type="ECO:0000313" key="3">
    <source>
        <dbReference type="EMBL" id="SMX96142.1"/>
    </source>
</evidence>
<organism evidence="3 4">
    <name type="scientific">Brevibacterium casei CIP 102111</name>
    <dbReference type="NCBI Taxonomy" id="1255625"/>
    <lineage>
        <taxon>Bacteria</taxon>
        <taxon>Bacillati</taxon>
        <taxon>Actinomycetota</taxon>
        <taxon>Actinomycetes</taxon>
        <taxon>Micrococcales</taxon>
        <taxon>Brevibacteriaceae</taxon>
        <taxon>Brevibacterium</taxon>
    </lineage>
</organism>
<proteinExistence type="predicted"/>
<dbReference type="Proteomes" id="UP000234333">
    <property type="component" value="Unassembled WGS sequence"/>
</dbReference>
<dbReference type="AlphaFoldDB" id="A0A2H1KA83"/>